<evidence type="ECO:0000256" key="1">
    <source>
        <dbReference type="ARBA" id="ARBA00001946"/>
    </source>
</evidence>
<evidence type="ECO:0000256" key="4">
    <source>
        <dbReference type="ARBA" id="ARBA00022723"/>
    </source>
</evidence>
<evidence type="ECO:0000256" key="5">
    <source>
        <dbReference type="ARBA" id="ARBA00022842"/>
    </source>
</evidence>
<proteinExistence type="inferred from homology"/>
<comment type="similarity">
    <text evidence="2 6">Belongs to the FPP/GGPP synthase family.</text>
</comment>
<comment type="cofactor">
    <cofactor evidence="1">
        <name>Mg(2+)</name>
        <dbReference type="ChEBI" id="CHEBI:18420"/>
    </cofactor>
</comment>
<dbReference type="SUPFAM" id="SSF48576">
    <property type="entry name" value="Terpenoid synthases"/>
    <property type="match status" value="1"/>
</dbReference>
<keyword evidence="3 6" id="KW-0808">Transferase</keyword>
<name>A0ABZ2JXG5_9BACT</name>
<dbReference type="InterPro" id="IPR008949">
    <property type="entry name" value="Isoprenoid_synthase_dom_sf"/>
</dbReference>
<gene>
    <name evidence="7" type="ORF">LZC95_32525</name>
</gene>
<evidence type="ECO:0000313" key="7">
    <source>
        <dbReference type="EMBL" id="WXA91169.1"/>
    </source>
</evidence>
<dbReference type="Gene3D" id="1.10.600.10">
    <property type="entry name" value="Farnesyl Diphosphate Synthase"/>
    <property type="match status" value="1"/>
</dbReference>
<organism evidence="7 8">
    <name type="scientific">Pendulispora brunnea</name>
    <dbReference type="NCBI Taxonomy" id="2905690"/>
    <lineage>
        <taxon>Bacteria</taxon>
        <taxon>Pseudomonadati</taxon>
        <taxon>Myxococcota</taxon>
        <taxon>Myxococcia</taxon>
        <taxon>Myxococcales</taxon>
        <taxon>Sorangiineae</taxon>
        <taxon>Pendulisporaceae</taxon>
        <taxon>Pendulispora</taxon>
    </lineage>
</organism>
<dbReference type="Proteomes" id="UP001379533">
    <property type="component" value="Chromosome"/>
</dbReference>
<dbReference type="RefSeq" id="WP_394841790.1">
    <property type="nucleotide sequence ID" value="NZ_CP089982.1"/>
</dbReference>
<dbReference type="Pfam" id="PF00348">
    <property type="entry name" value="polyprenyl_synt"/>
    <property type="match status" value="1"/>
</dbReference>
<dbReference type="PANTHER" id="PTHR12001:SF85">
    <property type="entry name" value="SHORT CHAIN ISOPRENYL DIPHOSPHATE SYNTHASE"/>
    <property type="match status" value="1"/>
</dbReference>
<reference evidence="7 8" key="1">
    <citation type="submission" date="2021-12" db="EMBL/GenBank/DDBJ databases">
        <title>Discovery of the Pendulisporaceae a myxobacterial family with distinct sporulation behavior and unique specialized metabolism.</title>
        <authorList>
            <person name="Garcia R."/>
            <person name="Popoff A."/>
            <person name="Bader C.D."/>
            <person name="Loehr J."/>
            <person name="Walesch S."/>
            <person name="Walt C."/>
            <person name="Boldt J."/>
            <person name="Bunk B."/>
            <person name="Haeckl F.J.F.P.J."/>
            <person name="Gunesch A.P."/>
            <person name="Birkelbach J."/>
            <person name="Nuebel U."/>
            <person name="Pietschmann T."/>
            <person name="Bach T."/>
            <person name="Mueller R."/>
        </authorList>
    </citation>
    <scope>NUCLEOTIDE SEQUENCE [LARGE SCALE GENOMIC DNA]</scope>
    <source>
        <strain evidence="7 8">MSr12523</strain>
    </source>
</reference>
<evidence type="ECO:0000256" key="3">
    <source>
        <dbReference type="ARBA" id="ARBA00022679"/>
    </source>
</evidence>
<dbReference type="InterPro" id="IPR033749">
    <property type="entry name" value="Polyprenyl_synt_CS"/>
</dbReference>
<sequence>MTAYSQDGSVRHEFERANQGVFLAAVNAVLAKFLDELPLAFDTPELTWLLKRLRRFILEGGKRALATYCYWGFRGASGAPHPPGLVTAAAGLEMLQACALLQDDIVDRSPLRRGQAAMPRQLTEHHVERCWGGSPDDFGISGTLVLSDLCLSWTGTLIDRSTRDAARARALRAVVDEIVRHAAYGTVLELIAQAARDYDLSRAFTIAHHKCGRYMFSPALRAGGIMADASVELQGAYAKAGVAIGEAFQFRNDILDIFRKMDVTGKAMLDDVRQGTPTVLVAYALRLARPDQIQRIRHLYGNPEITDNEAEELRVLFRTSGAVAVVEKCIDERTDTAVAVLRRAVGGDMGPAVEALVRATLRYDR</sequence>
<dbReference type="InterPro" id="IPR000092">
    <property type="entry name" value="Polyprenyl_synt"/>
</dbReference>
<dbReference type="PROSITE" id="PS00723">
    <property type="entry name" value="POLYPRENYL_SYNTHASE_1"/>
    <property type="match status" value="1"/>
</dbReference>
<evidence type="ECO:0000313" key="8">
    <source>
        <dbReference type="Proteomes" id="UP001379533"/>
    </source>
</evidence>
<keyword evidence="5" id="KW-0460">Magnesium</keyword>
<keyword evidence="8" id="KW-1185">Reference proteome</keyword>
<protein>
    <submittedName>
        <fullName evidence="7">Polyprenyl synthetase family protein</fullName>
    </submittedName>
</protein>
<evidence type="ECO:0000256" key="2">
    <source>
        <dbReference type="ARBA" id="ARBA00006706"/>
    </source>
</evidence>
<dbReference type="PANTHER" id="PTHR12001">
    <property type="entry name" value="GERANYLGERANYL PYROPHOSPHATE SYNTHASE"/>
    <property type="match status" value="1"/>
</dbReference>
<evidence type="ECO:0000256" key="6">
    <source>
        <dbReference type="RuleBase" id="RU004466"/>
    </source>
</evidence>
<keyword evidence="4" id="KW-0479">Metal-binding</keyword>
<dbReference type="EMBL" id="CP089982">
    <property type="protein sequence ID" value="WXA91169.1"/>
    <property type="molecule type" value="Genomic_DNA"/>
</dbReference>
<accession>A0ABZ2JXG5</accession>